<comment type="similarity">
    <text evidence="2">Belongs to the phospholipase D family.</text>
</comment>
<evidence type="ECO:0000256" key="6">
    <source>
        <dbReference type="ARBA" id="ARBA00023098"/>
    </source>
</evidence>
<protein>
    <recommendedName>
        <fullName evidence="3">phospholipase D</fullName>
        <ecNumber evidence="3">3.1.4.4</ecNumber>
    </recommendedName>
</protein>
<evidence type="ECO:0000256" key="2">
    <source>
        <dbReference type="ARBA" id="ARBA00008664"/>
    </source>
</evidence>
<dbReference type="RefSeq" id="WP_189491848.1">
    <property type="nucleotide sequence ID" value="NZ_BMZG01000003.1"/>
</dbReference>
<evidence type="ECO:0000313" key="8">
    <source>
        <dbReference type="EMBL" id="GHA69325.1"/>
    </source>
</evidence>
<reference evidence="8" key="2">
    <citation type="submission" date="2020-09" db="EMBL/GenBank/DDBJ databases">
        <authorList>
            <person name="Sun Q."/>
            <person name="Kim S."/>
        </authorList>
    </citation>
    <scope>NUCLEOTIDE SEQUENCE</scope>
    <source>
        <strain evidence="8">KCTC 32501</strain>
    </source>
</reference>
<dbReference type="EC" id="3.1.4.4" evidence="3"/>
<keyword evidence="5" id="KW-0442">Lipid degradation</keyword>
<evidence type="ECO:0000256" key="4">
    <source>
        <dbReference type="ARBA" id="ARBA00022801"/>
    </source>
</evidence>
<accession>A0A8J3CKH4</accession>
<dbReference type="InterPro" id="IPR051406">
    <property type="entry name" value="PLD_domain"/>
</dbReference>
<sequence>MFGKGWLVVAVWLFSTGVLGKSVVPSNVSTVKPNPAPVVIAAAKVVKDVPEITVMFSPEDNVQAEIVRVLGQATKTIHVQAYLLTNNAFTNALIAAHKRGVAVKVLLDEKRTFEASALDAAALHAVGIPVKLETAYDNAHNKLMLVDSGLSRAVLITGSYNFTVSAQRKNAENVLFIRQAPLLMAKYFSQWQAHDKAAKPYDAKAIRLANSKHF</sequence>
<feature type="domain" description="PLD phosphodiesterase" evidence="7">
    <location>
        <begin position="135"/>
        <end position="166"/>
    </location>
</feature>
<dbReference type="InterPro" id="IPR001736">
    <property type="entry name" value="PLipase_D/transphosphatidylase"/>
</dbReference>
<dbReference type="GO" id="GO:0006793">
    <property type="term" value="P:phosphorus metabolic process"/>
    <property type="evidence" value="ECO:0007669"/>
    <property type="project" value="UniProtKB-ARBA"/>
</dbReference>
<evidence type="ECO:0000256" key="1">
    <source>
        <dbReference type="ARBA" id="ARBA00000798"/>
    </source>
</evidence>
<dbReference type="PANTHER" id="PTHR43856:SF1">
    <property type="entry name" value="MITOCHONDRIAL CARDIOLIPIN HYDROLASE"/>
    <property type="match status" value="1"/>
</dbReference>
<evidence type="ECO:0000313" key="9">
    <source>
        <dbReference type="Proteomes" id="UP000614287"/>
    </source>
</evidence>
<comment type="caution">
    <text evidence="8">The sequence shown here is derived from an EMBL/GenBank/DDBJ whole genome shotgun (WGS) entry which is preliminary data.</text>
</comment>
<dbReference type="Proteomes" id="UP000614287">
    <property type="component" value="Unassembled WGS sequence"/>
</dbReference>
<dbReference type="GO" id="GO:0016042">
    <property type="term" value="P:lipid catabolic process"/>
    <property type="evidence" value="ECO:0007669"/>
    <property type="project" value="UniProtKB-KW"/>
</dbReference>
<keyword evidence="9" id="KW-1185">Reference proteome</keyword>
<keyword evidence="4" id="KW-0378">Hydrolase</keyword>
<keyword evidence="6" id="KW-0443">Lipid metabolism</keyword>
<evidence type="ECO:0000256" key="3">
    <source>
        <dbReference type="ARBA" id="ARBA00012027"/>
    </source>
</evidence>
<name>A0A8J3CKH4_9BURK</name>
<gene>
    <name evidence="8" type="ORF">GCM10009007_07710</name>
</gene>
<dbReference type="Gene3D" id="3.30.870.10">
    <property type="entry name" value="Endonuclease Chain A"/>
    <property type="match status" value="1"/>
</dbReference>
<dbReference type="SUPFAM" id="SSF56024">
    <property type="entry name" value="Phospholipase D/nuclease"/>
    <property type="match status" value="1"/>
</dbReference>
<dbReference type="GO" id="GO:0004630">
    <property type="term" value="F:phospholipase D activity"/>
    <property type="evidence" value="ECO:0007669"/>
    <property type="project" value="UniProtKB-EC"/>
</dbReference>
<dbReference type="PROSITE" id="PS50035">
    <property type="entry name" value="PLD"/>
    <property type="match status" value="1"/>
</dbReference>
<dbReference type="GO" id="GO:0016891">
    <property type="term" value="F:RNA endonuclease activity producing 5'-phosphomonoesters, hydrolytic mechanism"/>
    <property type="evidence" value="ECO:0007669"/>
    <property type="project" value="TreeGrafter"/>
</dbReference>
<dbReference type="InterPro" id="IPR025202">
    <property type="entry name" value="PLD-like_dom"/>
</dbReference>
<organism evidence="8 9">
    <name type="scientific">Formosimonas limnophila</name>
    <dbReference type="NCBI Taxonomy" id="1384487"/>
    <lineage>
        <taxon>Bacteria</taxon>
        <taxon>Pseudomonadati</taxon>
        <taxon>Pseudomonadota</taxon>
        <taxon>Betaproteobacteria</taxon>
        <taxon>Burkholderiales</taxon>
        <taxon>Burkholderiaceae</taxon>
        <taxon>Formosimonas</taxon>
    </lineage>
</organism>
<dbReference type="PANTHER" id="PTHR43856">
    <property type="entry name" value="CARDIOLIPIN HYDROLASE"/>
    <property type="match status" value="1"/>
</dbReference>
<evidence type="ECO:0000259" key="7">
    <source>
        <dbReference type="PROSITE" id="PS50035"/>
    </source>
</evidence>
<reference evidence="8" key="1">
    <citation type="journal article" date="2014" name="Int. J. Syst. Evol. Microbiol.">
        <title>Complete genome sequence of Corynebacterium casei LMG S-19264T (=DSM 44701T), isolated from a smear-ripened cheese.</title>
        <authorList>
            <consortium name="US DOE Joint Genome Institute (JGI-PGF)"/>
            <person name="Walter F."/>
            <person name="Albersmeier A."/>
            <person name="Kalinowski J."/>
            <person name="Ruckert C."/>
        </authorList>
    </citation>
    <scope>NUCLEOTIDE SEQUENCE</scope>
    <source>
        <strain evidence="8">KCTC 32501</strain>
    </source>
</reference>
<dbReference type="AlphaFoldDB" id="A0A8J3CKH4"/>
<comment type="catalytic activity">
    <reaction evidence="1">
        <text>a 1,2-diacyl-sn-glycero-3-phosphocholine + H2O = a 1,2-diacyl-sn-glycero-3-phosphate + choline + H(+)</text>
        <dbReference type="Rhea" id="RHEA:14445"/>
        <dbReference type="ChEBI" id="CHEBI:15354"/>
        <dbReference type="ChEBI" id="CHEBI:15377"/>
        <dbReference type="ChEBI" id="CHEBI:15378"/>
        <dbReference type="ChEBI" id="CHEBI:57643"/>
        <dbReference type="ChEBI" id="CHEBI:58608"/>
        <dbReference type="EC" id="3.1.4.4"/>
    </reaction>
</comment>
<proteinExistence type="inferred from homology"/>
<dbReference type="Pfam" id="PF13091">
    <property type="entry name" value="PLDc_2"/>
    <property type="match status" value="1"/>
</dbReference>
<evidence type="ECO:0000256" key="5">
    <source>
        <dbReference type="ARBA" id="ARBA00022963"/>
    </source>
</evidence>
<dbReference type="EMBL" id="BMZG01000003">
    <property type="protein sequence ID" value="GHA69325.1"/>
    <property type="molecule type" value="Genomic_DNA"/>
</dbReference>